<evidence type="ECO:0000313" key="1">
    <source>
        <dbReference type="EMBL" id="MBM7584628.1"/>
    </source>
</evidence>
<dbReference type="EMBL" id="JAFBDZ010000001">
    <property type="protein sequence ID" value="MBM7584628.1"/>
    <property type="molecule type" value="Genomic_DNA"/>
</dbReference>
<reference evidence="1 2" key="1">
    <citation type="submission" date="2021-01" db="EMBL/GenBank/DDBJ databases">
        <title>Genomic Encyclopedia of Type Strains, Phase IV (KMG-IV): sequencing the most valuable type-strain genomes for metagenomic binning, comparative biology and taxonomic classification.</title>
        <authorList>
            <person name="Goeker M."/>
        </authorList>
    </citation>
    <scope>NUCLEOTIDE SEQUENCE [LARGE SCALE GENOMIC DNA]</scope>
    <source>
        <strain evidence="1 2">DSM 24834</strain>
    </source>
</reference>
<dbReference type="Gene3D" id="3.40.720.10">
    <property type="entry name" value="Alkaline Phosphatase, subunit A"/>
    <property type="match status" value="1"/>
</dbReference>
<gene>
    <name evidence="1" type="ORF">JOC86_001165</name>
</gene>
<evidence type="ECO:0000313" key="2">
    <source>
        <dbReference type="Proteomes" id="UP001646157"/>
    </source>
</evidence>
<sequence length="244" mass="27984">MVNIGVSQFAEDTLYQFNNVDLSPNVKTLHEVLDKRGKQTASINSIIYRGNYEHALKIPKVLAKTTALPDQYKTFGPKMLSVGAFIRQDEKNKHLVNRLGLNDAFAAQELKYLLENNILPEFTIMYFPVNDHVVHRKGPMTTEGIEEIDKNLQEILNVFPNWNTALDNMIWIIIGDSKQSSIKKNKDEALIDLRKALSNYNILKLDEPVRNKDDLVITANERMAYIYKISEDFSLQDIASRLSR</sequence>
<dbReference type="Proteomes" id="UP001646157">
    <property type="component" value="Unassembled WGS sequence"/>
</dbReference>
<proteinExistence type="predicted"/>
<accession>A0ABS2N9U7</accession>
<name>A0ABS2N9U7_9BACI</name>
<protein>
    <submittedName>
        <fullName evidence="1">AlkP superfamily pyrophosphatase or phosphodiesterase</fullName>
    </submittedName>
</protein>
<comment type="caution">
    <text evidence="1">The sequence shown here is derived from an EMBL/GenBank/DDBJ whole genome shotgun (WGS) entry which is preliminary data.</text>
</comment>
<dbReference type="InterPro" id="IPR017850">
    <property type="entry name" value="Alkaline_phosphatase_core_sf"/>
</dbReference>
<dbReference type="RefSeq" id="WP_239587390.1">
    <property type="nucleotide sequence ID" value="NZ_JAFBDZ010000001.1"/>
</dbReference>
<dbReference type="SUPFAM" id="SSF53649">
    <property type="entry name" value="Alkaline phosphatase-like"/>
    <property type="match status" value="1"/>
</dbReference>
<organism evidence="1 2">
    <name type="scientific">Rossellomorea pakistanensis</name>
    <dbReference type="NCBI Taxonomy" id="992288"/>
    <lineage>
        <taxon>Bacteria</taxon>
        <taxon>Bacillati</taxon>
        <taxon>Bacillota</taxon>
        <taxon>Bacilli</taxon>
        <taxon>Bacillales</taxon>
        <taxon>Bacillaceae</taxon>
        <taxon>Rossellomorea</taxon>
    </lineage>
</organism>
<keyword evidence="2" id="KW-1185">Reference proteome</keyword>